<evidence type="ECO:0000256" key="3">
    <source>
        <dbReference type="ARBA" id="ARBA00022692"/>
    </source>
</evidence>
<organism evidence="7 8">
    <name type="scientific">Listeria monocytogenes serotype 4a (strain M7)</name>
    <dbReference type="NCBI Taxonomy" id="1030009"/>
    <lineage>
        <taxon>Bacteria</taxon>
        <taxon>Bacillati</taxon>
        <taxon>Bacillota</taxon>
        <taxon>Bacilli</taxon>
        <taxon>Bacillales</taxon>
        <taxon>Listeriaceae</taxon>
        <taxon>Listeria</taxon>
    </lineage>
</organism>
<evidence type="ECO:0000256" key="2">
    <source>
        <dbReference type="ARBA" id="ARBA00022475"/>
    </source>
</evidence>
<accession>A0A0E0UXT1</accession>
<dbReference type="Pfam" id="PF06081">
    <property type="entry name" value="ArAE_1"/>
    <property type="match status" value="1"/>
</dbReference>
<keyword evidence="3 6" id="KW-0812">Transmembrane</keyword>
<dbReference type="HOGENOM" id="CLU_061355_0_0_9"/>
<evidence type="ECO:0008006" key="9">
    <source>
        <dbReference type="Google" id="ProtNLM"/>
    </source>
</evidence>
<keyword evidence="4 6" id="KW-1133">Transmembrane helix</keyword>
<evidence type="ECO:0000256" key="1">
    <source>
        <dbReference type="ARBA" id="ARBA00004651"/>
    </source>
</evidence>
<protein>
    <recommendedName>
        <fullName evidence="9">Aromatic acid exporter family protein</fullName>
    </recommendedName>
</protein>
<dbReference type="RefSeq" id="WP_003730563.1">
    <property type="nucleotide sequence ID" value="NC_017537.1"/>
</dbReference>
<feature type="transmembrane region" description="Helical" evidence="6">
    <location>
        <begin position="121"/>
        <end position="143"/>
    </location>
</feature>
<name>A0A0E0UXT1_LISMM</name>
<evidence type="ECO:0000256" key="5">
    <source>
        <dbReference type="ARBA" id="ARBA00023136"/>
    </source>
</evidence>
<evidence type="ECO:0000256" key="4">
    <source>
        <dbReference type="ARBA" id="ARBA00022989"/>
    </source>
</evidence>
<evidence type="ECO:0000313" key="8">
    <source>
        <dbReference type="Proteomes" id="UP000000486"/>
    </source>
</evidence>
<dbReference type="PATRIC" id="fig|1030009.3.peg.1764"/>
<comment type="subcellular location">
    <subcellularLocation>
        <location evidence="1">Cell membrane</location>
        <topology evidence="1">Multi-pass membrane protein</topology>
    </subcellularLocation>
</comment>
<dbReference type="InterPro" id="IPR010343">
    <property type="entry name" value="ArAE_1"/>
</dbReference>
<feature type="transmembrane region" description="Helical" evidence="6">
    <location>
        <begin position="98"/>
        <end position="115"/>
    </location>
</feature>
<dbReference type="PANTHER" id="PTHR30509:SF27">
    <property type="entry name" value="UPF0421 PROTEIN YGAE"/>
    <property type="match status" value="1"/>
</dbReference>
<reference evidence="7 8" key="1">
    <citation type="journal article" date="2011" name="J. Bacteriol.">
        <title>Genome sequence of the nonpathogenic Listeria monocytogenes serovar 4a strain M7.</title>
        <authorList>
            <person name="Chen J."/>
            <person name="Xia Y."/>
            <person name="Cheng C."/>
            <person name="Fang C."/>
            <person name="Shan Y."/>
            <person name="Jin G."/>
            <person name="Fang W."/>
        </authorList>
    </citation>
    <scope>NUCLEOTIDE SEQUENCE [LARGE SCALE GENOMIC DNA]</scope>
    <source>
        <strain evidence="7 8">M7</strain>
    </source>
</reference>
<proteinExistence type="predicted"/>
<dbReference type="EMBL" id="CP002816">
    <property type="protein sequence ID" value="AEH92780.1"/>
    <property type="molecule type" value="Genomic_DNA"/>
</dbReference>
<dbReference type="AlphaFoldDB" id="A0A0E0UXT1"/>
<dbReference type="Proteomes" id="UP000000486">
    <property type="component" value="Chromosome"/>
</dbReference>
<dbReference type="KEGG" id="lmq:LMM7_1775"/>
<evidence type="ECO:0000313" key="7">
    <source>
        <dbReference type="EMBL" id="AEH92780.1"/>
    </source>
</evidence>
<gene>
    <name evidence="7" type="ordered locus">LMM7_1775</name>
</gene>
<feature type="transmembrane region" description="Helical" evidence="6">
    <location>
        <begin position="63"/>
        <end position="91"/>
    </location>
</feature>
<keyword evidence="5 6" id="KW-0472">Membrane</keyword>
<dbReference type="GO" id="GO:0005886">
    <property type="term" value="C:plasma membrane"/>
    <property type="evidence" value="ECO:0007669"/>
    <property type="project" value="UniProtKB-SubCell"/>
</dbReference>
<evidence type="ECO:0000256" key="6">
    <source>
        <dbReference type="SAM" id="Phobius"/>
    </source>
</evidence>
<dbReference type="PANTHER" id="PTHR30509">
    <property type="entry name" value="P-HYDROXYBENZOIC ACID EFFLUX PUMP SUBUNIT-RELATED"/>
    <property type="match status" value="1"/>
</dbReference>
<keyword evidence="2" id="KW-1003">Cell membrane</keyword>
<sequence>MKFGARILKTGIAITLALFIAQLCNSPSPSLAGISAVFAIQPSIYRSYRTILERAQGNVIGAIIAIIFGLYIGNDFILIGVASIICVALLMQFRLENTIGLAVVTLIIVMDSPGNDFLEIALIRFGTIMLGLLAAFIVNLFFLPPKYEVSLFQLIYNTNSEIVRWIKLNLRHAADFPLLKKDMEWMQKQLNQTRNLYGLYREERTFLKKNAISKGRKIAVYRQMLLCSQKGFELLKIQHRYENDYLQLPPDKQELIRQHIDYLTDKHEQLLLTYIDKVSIDLEYVESHLAQDPQDLMQLFLREMRETEKDEYEDMMDKYHLMRIIASIFAYQETIDYLEKLIHSFKLRHTEENQIDINVNEE</sequence>